<name>A0A8J2MEK1_9HEXA</name>
<evidence type="ECO:0000256" key="4">
    <source>
        <dbReference type="ARBA" id="ARBA00022692"/>
    </source>
</evidence>
<evidence type="ECO:0000256" key="1">
    <source>
        <dbReference type="ARBA" id="ARBA00004141"/>
    </source>
</evidence>
<dbReference type="Proteomes" id="UP000708208">
    <property type="component" value="Unassembled WGS sequence"/>
</dbReference>
<keyword evidence="5 7" id="KW-1133">Transmembrane helix</keyword>
<keyword evidence="6 7" id="KW-0472">Membrane</keyword>
<feature type="transmembrane region" description="Helical" evidence="7">
    <location>
        <begin position="135"/>
        <end position="155"/>
    </location>
</feature>
<keyword evidence="9" id="KW-1185">Reference proteome</keyword>
<keyword evidence="3" id="KW-0813">Transport</keyword>
<dbReference type="PANTHER" id="PTHR10846:SF72">
    <property type="entry name" value="SODIUM_POTASSIUM_CALCIUM EXCHANGER NCKX30C"/>
    <property type="match status" value="1"/>
</dbReference>
<dbReference type="OrthoDB" id="2127281at2759"/>
<gene>
    <name evidence="8" type="ORF">AFUS01_LOCUS46517</name>
</gene>
<evidence type="ECO:0000256" key="7">
    <source>
        <dbReference type="SAM" id="Phobius"/>
    </source>
</evidence>
<keyword evidence="4 7" id="KW-0812">Transmembrane</keyword>
<feature type="transmembrane region" description="Helical" evidence="7">
    <location>
        <begin position="110"/>
        <end position="128"/>
    </location>
</feature>
<dbReference type="GO" id="GO:0008273">
    <property type="term" value="F:calcium, potassium:sodium antiporter activity"/>
    <property type="evidence" value="ECO:0007669"/>
    <property type="project" value="TreeGrafter"/>
</dbReference>
<dbReference type="GO" id="GO:0005886">
    <property type="term" value="C:plasma membrane"/>
    <property type="evidence" value="ECO:0007669"/>
    <property type="project" value="TreeGrafter"/>
</dbReference>
<organism evidence="8 9">
    <name type="scientific">Allacma fusca</name>
    <dbReference type="NCBI Taxonomy" id="39272"/>
    <lineage>
        <taxon>Eukaryota</taxon>
        <taxon>Metazoa</taxon>
        <taxon>Ecdysozoa</taxon>
        <taxon>Arthropoda</taxon>
        <taxon>Hexapoda</taxon>
        <taxon>Collembola</taxon>
        <taxon>Symphypleona</taxon>
        <taxon>Sminthuridae</taxon>
        <taxon>Allacma</taxon>
    </lineage>
</organism>
<evidence type="ECO:0000313" key="9">
    <source>
        <dbReference type="Proteomes" id="UP000708208"/>
    </source>
</evidence>
<feature type="transmembrane region" description="Helical" evidence="7">
    <location>
        <begin position="21"/>
        <end position="40"/>
    </location>
</feature>
<keyword evidence="3" id="KW-0050">Antiport</keyword>
<comment type="caution">
    <text evidence="8">The sequence shown here is derived from an EMBL/GenBank/DDBJ whole genome shotgun (WGS) entry which is preliminary data.</text>
</comment>
<evidence type="ECO:0000256" key="2">
    <source>
        <dbReference type="ARBA" id="ARBA00005364"/>
    </source>
</evidence>
<comment type="subcellular location">
    <subcellularLocation>
        <location evidence="1">Membrane</location>
        <topology evidence="1">Multi-pass membrane protein</topology>
    </subcellularLocation>
</comment>
<dbReference type="AlphaFoldDB" id="A0A8J2MEK1"/>
<evidence type="ECO:0000256" key="3">
    <source>
        <dbReference type="ARBA" id="ARBA00022449"/>
    </source>
</evidence>
<proteinExistence type="inferred from homology"/>
<protein>
    <submittedName>
        <fullName evidence="8">Uncharacterized protein</fullName>
    </submittedName>
</protein>
<sequence length="156" mass="17741">MGKIQELIRTRQYYRTKWRKCVLFGVLPALILFSAAGSGAPRVTLQRFGDNHLFDFDVNEQLRFARQTNKLQPPISLEDASTTEEPVDPKAGQLFPPDLFTIEERRQGAVVFYIIGVIYMFIALAIVCDEFFVPALDVIIETFAIQVIFLEALTLP</sequence>
<reference evidence="8" key="1">
    <citation type="submission" date="2021-06" db="EMBL/GenBank/DDBJ databases">
        <authorList>
            <person name="Hodson N. C."/>
            <person name="Mongue J. A."/>
            <person name="Jaron S. K."/>
        </authorList>
    </citation>
    <scope>NUCLEOTIDE SEQUENCE</scope>
</reference>
<evidence type="ECO:0000313" key="8">
    <source>
        <dbReference type="EMBL" id="CAG7837395.1"/>
    </source>
</evidence>
<dbReference type="GO" id="GO:0006874">
    <property type="term" value="P:intracellular calcium ion homeostasis"/>
    <property type="evidence" value="ECO:0007669"/>
    <property type="project" value="TreeGrafter"/>
</dbReference>
<dbReference type="GO" id="GO:0005262">
    <property type="term" value="F:calcium channel activity"/>
    <property type="evidence" value="ECO:0007669"/>
    <property type="project" value="TreeGrafter"/>
</dbReference>
<evidence type="ECO:0000256" key="6">
    <source>
        <dbReference type="ARBA" id="ARBA00023136"/>
    </source>
</evidence>
<dbReference type="PANTHER" id="PTHR10846">
    <property type="entry name" value="SODIUM/POTASSIUM/CALCIUM EXCHANGER"/>
    <property type="match status" value="1"/>
</dbReference>
<evidence type="ECO:0000256" key="5">
    <source>
        <dbReference type="ARBA" id="ARBA00022989"/>
    </source>
</evidence>
<comment type="similarity">
    <text evidence="2">Belongs to the Ca(2+):cation antiporter (CaCA) (TC 2.A.19) family. SLC24A subfamily.</text>
</comment>
<accession>A0A8J2MEK1</accession>
<dbReference type="InterPro" id="IPR004481">
    <property type="entry name" value="K/Na/Ca-exchanger"/>
</dbReference>
<dbReference type="EMBL" id="CAJVCH010571390">
    <property type="protein sequence ID" value="CAG7837395.1"/>
    <property type="molecule type" value="Genomic_DNA"/>
</dbReference>